<keyword evidence="2" id="KW-1185">Reference proteome</keyword>
<dbReference type="Proteomes" id="UP000652760">
    <property type="component" value="Unassembled WGS sequence"/>
</dbReference>
<organism evidence="1 2">
    <name type="scientific">Azospirillum endophyticum</name>
    <dbReference type="NCBI Taxonomy" id="2800326"/>
    <lineage>
        <taxon>Bacteria</taxon>
        <taxon>Pseudomonadati</taxon>
        <taxon>Pseudomonadota</taxon>
        <taxon>Alphaproteobacteria</taxon>
        <taxon>Rhodospirillales</taxon>
        <taxon>Azospirillaceae</taxon>
        <taxon>Azospirillum</taxon>
    </lineage>
</organism>
<proteinExistence type="predicted"/>
<evidence type="ECO:0000313" key="2">
    <source>
        <dbReference type="Proteomes" id="UP000652760"/>
    </source>
</evidence>
<name>A0ABS1FET9_9PROT</name>
<protein>
    <submittedName>
        <fullName evidence="1">Uncharacterized protein</fullName>
    </submittedName>
</protein>
<accession>A0ABS1FET9</accession>
<sequence length="73" mass="8118">MLPISTIFFRGILGDFSIFFVEFACELGAWEAVFRTRMRENGDAPSTPWRYGKKRFGDFVRHAGAGAVPDGGS</sequence>
<dbReference type="RefSeq" id="WP_200198544.1">
    <property type="nucleotide sequence ID" value="NZ_JAENHM010000074.1"/>
</dbReference>
<comment type="caution">
    <text evidence="1">The sequence shown here is derived from an EMBL/GenBank/DDBJ whole genome shotgun (WGS) entry which is preliminary data.</text>
</comment>
<evidence type="ECO:0000313" key="1">
    <source>
        <dbReference type="EMBL" id="MBK1841863.1"/>
    </source>
</evidence>
<reference evidence="2" key="1">
    <citation type="submission" date="2021-01" db="EMBL/GenBank/DDBJ databases">
        <title>Genome public.</title>
        <authorList>
            <person name="Liu C."/>
            <person name="Sun Q."/>
        </authorList>
    </citation>
    <scope>NUCLEOTIDE SEQUENCE [LARGE SCALE GENOMIC DNA]</scope>
    <source>
        <strain evidence="2">YIM B02556</strain>
    </source>
</reference>
<gene>
    <name evidence="1" type="ORF">JHL17_31155</name>
</gene>
<dbReference type="EMBL" id="JAENHM010000074">
    <property type="protein sequence ID" value="MBK1841863.1"/>
    <property type="molecule type" value="Genomic_DNA"/>
</dbReference>